<dbReference type="RefSeq" id="WP_111417597.1">
    <property type="nucleotide sequence ID" value="NZ_NPEX01000012.1"/>
</dbReference>
<feature type="compositionally biased region" description="Basic and acidic residues" evidence="2">
    <location>
        <begin position="798"/>
        <end position="807"/>
    </location>
</feature>
<evidence type="ECO:0000256" key="2">
    <source>
        <dbReference type="SAM" id="MobiDB-lite"/>
    </source>
</evidence>
<dbReference type="Proteomes" id="UP000249130">
    <property type="component" value="Unassembled WGS sequence"/>
</dbReference>
<feature type="compositionally biased region" description="Low complexity" evidence="2">
    <location>
        <begin position="703"/>
        <end position="714"/>
    </location>
</feature>
<keyword evidence="3" id="KW-0812">Transmembrane</keyword>
<evidence type="ECO:0000256" key="1">
    <source>
        <dbReference type="SAM" id="Coils"/>
    </source>
</evidence>
<feature type="region of interest" description="Disordered" evidence="2">
    <location>
        <begin position="703"/>
        <end position="808"/>
    </location>
</feature>
<dbReference type="AlphaFoldDB" id="A0A327L7V1"/>
<reference evidence="4 5" key="1">
    <citation type="submission" date="2017-07" db="EMBL/GenBank/DDBJ databases">
        <title>Draft Genome Sequences of Select Purple Nonsulfur Bacteria.</title>
        <authorList>
            <person name="Lasarre B."/>
            <person name="Mckinlay J.B."/>
        </authorList>
    </citation>
    <scope>NUCLEOTIDE SEQUENCE [LARGE SCALE GENOMIC DNA]</scope>
    <source>
        <strain evidence="4 5">DSM 5909</strain>
    </source>
</reference>
<keyword evidence="3" id="KW-0472">Membrane</keyword>
<evidence type="ECO:0000313" key="5">
    <source>
        <dbReference type="Proteomes" id="UP000249130"/>
    </source>
</evidence>
<dbReference type="Pfam" id="PF13779">
    <property type="entry name" value="DUF4175"/>
    <property type="match status" value="1"/>
</dbReference>
<protein>
    <submittedName>
        <fullName evidence="4">TIGR02302 family protein</fullName>
    </submittedName>
</protein>
<feature type="transmembrane region" description="Helical" evidence="3">
    <location>
        <begin position="38"/>
        <end position="64"/>
    </location>
</feature>
<gene>
    <name evidence="4" type="ORF">CH341_03235</name>
</gene>
<keyword evidence="1" id="KW-0175">Coiled coil</keyword>
<sequence>MSDQTPAPDKPASAPTRTPDVLGPALARARWAAFWERLWPALALIATVLGGFLAASWLGLWLWLPPFGRAIGLLAFAALLIAAPVPLARLRFPSRTIGLSRLDRDSGLAHRPATAAVDTIATSTEDPWAVALWRAHVERSLAAARTLRVGVPAPRLMGRDPWAVRMLVLLLVAVSFVSAGGDRMRRIAAAFDWQSAVIPSNFRLDAWVSPPVYTSRPPVILPGVRPGETAHAGIPAAVTVPAGSVLVIRASGQAGLDVSTTGGLVEAAQDAAAKAPAGAEERRYTIKERGTATVRGTGHDLSWSFVATPDRTPTIALTKDPEPQARGALQLTYKVEDDYGVVEARAAFAPKPGAAARPLFDPPDFTLTLPQARTRSGAGQTIKDLTESPWAGAEVTMTLTAKDEGGNEGKSEAVELRLPERLFVKPLARALIEQRRNLALDGDSRDTVAVALDALTIAPDRFMPETGAYIGLRSIFWTLTRAKSDEDLREVVRELWALATQLEDGNVADAEQRLRNAQEALRQALERGASEEEIKKLMEELRAAMQQFMQALAEELRKNPQMARPLDPNTRQLRSQDLKSMLDRLEELARSGARDAARALLDQLQSMMENLQMARPGQQGDGDDDMMQALDELGDMIRKQQQLRDKTFQQGQDQRGQRGQRGRRGQQGDQEQQQGDAGDYGQLQQNQQALRDQLKKLMEQLRQRGMGQPQDGQGDQPGGDQFGRADESMGDAAGELGQGNSDGAVDSQGRALDALRKGAQGLAQQLQQQMGQGPGRGQPGRGQARAQQDTDPLGRPLRGRDYGDDTTVKVPGEIDVQRARRILEELRRRFGDPLRPQLELDYIERLLKDF</sequence>
<dbReference type="OrthoDB" id="8477685at2"/>
<dbReference type="EMBL" id="NPEX01000012">
    <property type="protein sequence ID" value="RAI45582.1"/>
    <property type="molecule type" value="Genomic_DNA"/>
</dbReference>
<dbReference type="InterPro" id="IPR012683">
    <property type="entry name" value="CHP02302_TM"/>
</dbReference>
<evidence type="ECO:0000256" key="3">
    <source>
        <dbReference type="SAM" id="Phobius"/>
    </source>
</evidence>
<feature type="transmembrane region" description="Helical" evidence="3">
    <location>
        <begin position="70"/>
        <end position="92"/>
    </location>
</feature>
<keyword evidence="5" id="KW-1185">Reference proteome</keyword>
<name>A0A327L7V1_9BRAD</name>
<feature type="coiled-coil region" evidence="1">
    <location>
        <begin position="507"/>
        <end position="558"/>
    </location>
</feature>
<accession>A0A327L7V1</accession>
<feature type="transmembrane region" description="Helical" evidence="3">
    <location>
        <begin position="162"/>
        <end position="181"/>
    </location>
</feature>
<keyword evidence="3" id="KW-1133">Transmembrane helix</keyword>
<feature type="compositionally biased region" description="Low complexity" evidence="2">
    <location>
        <begin position="758"/>
        <end position="771"/>
    </location>
</feature>
<feature type="compositionally biased region" description="Low complexity" evidence="2">
    <location>
        <begin position="667"/>
        <end position="680"/>
    </location>
</feature>
<comment type="caution">
    <text evidence="4">The sequence shown here is derived from an EMBL/GenBank/DDBJ whole genome shotgun (WGS) entry which is preliminary data.</text>
</comment>
<dbReference type="NCBIfam" id="TIGR02302">
    <property type="entry name" value="aProt_lowcomp"/>
    <property type="match status" value="1"/>
</dbReference>
<proteinExistence type="predicted"/>
<evidence type="ECO:0000313" key="4">
    <source>
        <dbReference type="EMBL" id="RAI45582.1"/>
    </source>
</evidence>
<feature type="region of interest" description="Disordered" evidence="2">
    <location>
        <begin position="642"/>
        <end position="680"/>
    </location>
</feature>
<organism evidence="4 5">
    <name type="scientific">Rhodoplanes roseus</name>
    <dbReference type="NCBI Taxonomy" id="29409"/>
    <lineage>
        <taxon>Bacteria</taxon>
        <taxon>Pseudomonadati</taxon>
        <taxon>Pseudomonadota</taxon>
        <taxon>Alphaproteobacteria</taxon>
        <taxon>Hyphomicrobiales</taxon>
        <taxon>Nitrobacteraceae</taxon>
        <taxon>Rhodoplanes</taxon>
    </lineage>
</organism>